<evidence type="ECO:0000256" key="3">
    <source>
        <dbReference type="ARBA" id="ARBA00022475"/>
    </source>
</evidence>
<evidence type="ECO:0000313" key="10">
    <source>
        <dbReference type="EMBL" id="WEK04946.1"/>
    </source>
</evidence>
<dbReference type="PROSITE" id="PS00211">
    <property type="entry name" value="ABC_TRANSPORTER_1"/>
    <property type="match status" value="1"/>
</dbReference>
<feature type="domain" description="ABC transporter" evidence="9">
    <location>
        <begin position="2"/>
        <end position="212"/>
    </location>
</feature>
<dbReference type="EMBL" id="CP119312">
    <property type="protein sequence ID" value="WEK04946.1"/>
    <property type="molecule type" value="Genomic_DNA"/>
</dbReference>
<keyword evidence="4" id="KW-0997">Cell inner membrane</keyword>
<keyword evidence="6 10" id="KW-0067">ATP-binding</keyword>
<name>A0AAJ5VU92_9HYPH</name>
<sequence length="212" mass="22927">MLIVDRLTFSHPGQAQRYDFSLTAHPREVTAISGASGSGKSTLLDLLAGFLTPIAGSIQLDHQDLVPLRPEERPLSLLLQSESLFEHLSAGRNVALGLPAGTDKQTAQQQVAAALAEVGLDGLGDQQAGTLSGGQKQRVALARTLLRARPILLLDEPFSALDDETRALIRELVRTLTVRHGWHTILVSHHADDVAALAKRRYLLREGKLMAT</sequence>
<evidence type="ECO:0000256" key="7">
    <source>
        <dbReference type="ARBA" id="ARBA00022967"/>
    </source>
</evidence>
<dbReference type="InterPro" id="IPR003439">
    <property type="entry name" value="ABC_transporter-like_ATP-bd"/>
</dbReference>
<protein>
    <submittedName>
        <fullName evidence="10">ATP-binding cassette domain-containing protein</fullName>
    </submittedName>
</protein>
<dbReference type="GO" id="GO:0016887">
    <property type="term" value="F:ATP hydrolysis activity"/>
    <property type="evidence" value="ECO:0007669"/>
    <property type="project" value="InterPro"/>
</dbReference>
<evidence type="ECO:0000256" key="8">
    <source>
        <dbReference type="ARBA" id="ARBA00023136"/>
    </source>
</evidence>
<dbReference type="AlphaFoldDB" id="A0AAJ5VU92"/>
<dbReference type="PROSITE" id="PS50893">
    <property type="entry name" value="ABC_TRANSPORTER_2"/>
    <property type="match status" value="1"/>
</dbReference>
<evidence type="ECO:0000256" key="2">
    <source>
        <dbReference type="ARBA" id="ARBA00022448"/>
    </source>
</evidence>
<dbReference type="PANTHER" id="PTHR42781">
    <property type="entry name" value="SPERMIDINE/PUTRESCINE IMPORT ATP-BINDING PROTEIN POTA"/>
    <property type="match status" value="1"/>
</dbReference>
<evidence type="ECO:0000256" key="4">
    <source>
        <dbReference type="ARBA" id="ARBA00022519"/>
    </source>
</evidence>
<gene>
    <name evidence="10" type="ORF">P0Y65_01450</name>
</gene>
<evidence type="ECO:0000256" key="5">
    <source>
        <dbReference type="ARBA" id="ARBA00022741"/>
    </source>
</evidence>
<keyword evidence="2" id="KW-0813">Transport</keyword>
<keyword evidence="8" id="KW-0472">Membrane</keyword>
<dbReference type="SMART" id="SM00382">
    <property type="entry name" value="AAA"/>
    <property type="match status" value="1"/>
</dbReference>
<dbReference type="Proteomes" id="UP001217476">
    <property type="component" value="Chromosome"/>
</dbReference>
<keyword evidence="3" id="KW-1003">Cell membrane</keyword>
<dbReference type="InterPro" id="IPR017871">
    <property type="entry name" value="ABC_transporter-like_CS"/>
</dbReference>
<dbReference type="Gene3D" id="3.40.50.300">
    <property type="entry name" value="P-loop containing nucleotide triphosphate hydrolases"/>
    <property type="match status" value="1"/>
</dbReference>
<dbReference type="GO" id="GO:0005524">
    <property type="term" value="F:ATP binding"/>
    <property type="evidence" value="ECO:0007669"/>
    <property type="project" value="UniProtKB-KW"/>
</dbReference>
<accession>A0AAJ5VU92</accession>
<dbReference type="InterPro" id="IPR050093">
    <property type="entry name" value="ABC_SmlMolc_Importer"/>
</dbReference>
<evidence type="ECO:0000313" key="11">
    <source>
        <dbReference type="Proteomes" id="UP001217476"/>
    </source>
</evidence>
<organism evidence="10 11">
    <name type="scientific">Candidatus Devosia phytovorans</name>
    <dbReference type="NCBI Taxonomy" id="3121372"/>
    <lineage>
        <taxon>Bacteria</taxon>
        <taxon>Pseudomonadati</taxon>
        <taxon>Pseudomonadota</taxon>
        <taxon>Alphaproteobacteria</taxon>
        <taxon>Hyphomicrobiales</taxon>
        <taxon>Devosiaceae</taxon>
        <taxon>Devosia</taxon>
    </lineage>
</organism>
<dbReference type="InterPro" id="IPR003593">
    <property type="entry name" value="AAA+_ATPase"/>
</dbReference>
<dbReference type="InterPro" id="IPR027417">
    <property type="entry name" value="P-loop_NTPase"/>
</dbReference>
<evidence type="ECO:0000256" key="6">
    <source>
        <dbReference type="ARBA" id="ARBA00022840"/>
    </source>
</evidence>
<reference evidence="10" key="1">
    <citation type="submission" date="2023-03" db="EMBL/GenBank/DDBJ databases">
        <title>Andean soil-derived lignocellulolytic bacterial consortium as a source of novel taxa and putative plastic-active enzymes.</title>
        <authorList>
            <person name="Diaz-Garcia L."/>
            <person name="Chuvochina M."/>
            <person name="Feuerriegel G."/>
            <person name="Bunk B."/>
            <person name="Sproer C."/>
            <person name="Streit W.R."/>
            <person name="Rodriguez L.M."/>
            <person name="Overmann J."/>
            <person name="Jimenez D.J."/>
        </authorList>
    </citation>
    <scope>NUCLEOTIDE SEQUENCE</scope>
    <source>
        <strain evidence="10">MAG 4196</strain>
    </source>
</reference>
<keyword evidence="5" id="KW-0547">Nucleotide-binding</keyword>
<comment type="similarity">
    <text evidence="1">Belongs to the ABC transporter superfamily.</text>
</comment>
<dbReference type="PANTHER" id="PTHR42781:SF1">
    <property type="entry name" value="THIAMINE IMPORT ATP-BINDING PROTEIN THIQ"/>
    <property type="match status" value="1"/>
</dbReference>
<proteinExistence type="inferred from homology"/>
<dbReference type="Pfam" id="PF00005">
    <property type="entry name" value="ABC_tran"/>
    <property type="match status" value="1"/>
</dbReference>
<evidence type="ECO:0000259" key="9">
    <source>
        <dbReference type="PROSITE" id="PS50893"/>
    </source>
</evidence>
<keyword evidence="7" id="KW-1278">Translocase</keyword>
<dbReference type="SUPFAM" id="SSF52540">
    <property type="entry name" value="P-loop containing nucleoside triphosphate hydrolases"/>
    <property type="match status" value="1"/>
</dbReference>
<evidence type="ECO:0000256" key="1">
    <source>
        <dbReference type="ARBA" id="ARBA00005417"/>
    </source>
</evidence>